<feature type="region of interest" description="Disordered" evidence="1">
    <location>
        <begin position="165"/>
        <end position="223"/>
    </location>
</feature>
<reference evidence="2" key="1">
    <citation type="submission" date="2020-02" db="EMBL/GenBank/DDBJ databases">
        <authorList>
            <person name="Enbody D E."/>
            <person name="Pettersson E M."/>
        </authorList>
    </citation>
    <scope>NUCLEOTIDE SEQUENCE [LARGE SCALE GENOMIC DNA]</scope>
</reference>
<dbReference type="InterPro" id="IPR044865">
    <property type="entry name" value="MRH_dom"/>
</dbReference>
<feature type="region of interest" description="Disordered" evidence="1">
    <location>
        <begin position="41"/>
        <end position="91"/>
    </location>
</feature>
<dbReference type="InterPro" id="IPR009011">
    <property type="entry name" value="Man6P_isomerase_rcpt-bd_dom_sf"/>
</dbReference>
<sequence>MFMHQCNVIRRSILFHKSFRHVSVVKMLSLIQHQYGIGTKCSPSQSAAPPLPSPPGSANRHRGPTCQPERRTPWPADSGRRPGISGGGAGFVATPSGRVFSRCISWDRSVRAPTWQGGRGTWPPGRPHPRPSRRPGKLKTAGVHQCPTVTRHSSAGPACPCPRRLTHLSARPPLPPRKSRGCESRAGPRAGPRAGRAPWPRSAETPPRALRTSASREAGDGGSGAACGAACGAGWVRGPRRGRARRSLGPSAAPNCSLLAGLFVSAGKMKIVEEPNTFGLNNPFLPQTNRLQPKMSPSAVSGPAHLFRLAGKCFSFVESTYKYEFCPFRNVTQHEQTFRWNAYSGILGIWHEWEIDNNTFVGMWMREGDSCETKSRQTKVHLVCGKSNKLAYVSEPSTCVYSLTFETPLVCHPHSLLVYPTLTEALQRKWDEAEQLLYDELITDQGYKKILKEIFEEAGLLKATEENEVEKQSKKITPEFETVEKCSKEYKQLSEEIKKLRVLLGQHGIAYKGNLAGNSSVEYVSHQLATAVASVLNGSKDDEHLHGDTGIWNYTL</sequence>
<reference evidence="2" key="2">
    <citation type="submission" date="2025-08" db="UniProtKB">
        <authorList>
            <consortium name="Ensembl"/>
        </authorList>
    </citation>
    <scope>IDENTIFICATION</scope>
</reference>
<dbReference type="PANTHER" id="PTHR12630:SF6">
    <property type="entry name" value="N-ACETYLGLUCOSAMINE-1-PHOSPHOTRANSFERASE SUBUNIT GAMMA"/>
    <property type="match status" value="1"/>
</dbReference>
<dbReference type="Ensembl" id="ENSCPVT00000015713.2">
    <property type="protein sequence ID" value="ENSCPVP00000015044.1"/>
    <property type="gene ID" value="ENSCPVG00000011019.2"/>
</dbReference>
<reference evidence="2" key="3">
    <citation type="submission" date="2025-09" db="UniProtKB">
        <authorList>
            <consortium name="Ensembl"/>
        </authorList>
    </citation>
    <scope>IDENTIFICATION</scope>
</reference>
<evidence type="ECO:0000313" key="3">
    <source>
        <dbReference type="Proteomes" id="UP000694382"/>
    </source>
</evidence>
<dbReference type="PROSITE" id="PS51912">
    <property type="entry name" value="DMAP1_BIND"/>
    <property type="match status" value="1"/>
</dbReference>
<dbReference type="Gene3D" id="2.70.130.10">
    <property type="entry name" value="Mannose-6-phosphate receptor binding domain"/>
    <property type="match status" value="1"/>
</dbReference>
<dbReference type="GO" id="GO:0005794">
    <property type="term" value="C:Golgi apparatus"/>
    <property type="evidence" value="ECO:0007669"/>
    <property type="project" value="TreeGrafter"/>
</dbReference>
<protein>
    <submittedName>
        <fullName evidence="2">N-acetylglucosamine-1-phosphate transferase subunit gamma</fullName>
    </submittedName>
</protein>
<dbReference type="PROSITE" id="PS51914">
    <property type="entry name" value="MRH"/>
    <property type="match status" value="1"/>
</dbReference>
<dbReference type="PANTHER" id="PTHR12630">
    <property type="entry name" value="N-LINKED OLIGOSACCHARIDE PROCESSING"/>
    <property type="match status" value="1"/>
</dbReference>
<gene>
    <name evidence="2" type="primary">GNPTG</name>
</gene>
<dbReference type="InterPro" id="IPR012913">
    <property type="entry name" value="OS9-like_dom"/>
</dbReference>
<dbReference type="InterPro" id="IPR039794">
    <property type="entry name" value="Gtb1-like"/>
</dbReference>
<dbReference type="Proteomes" id="UP000694382">
    <property type="component" value="Chromosome 14"/>
</dbReference>
<accession>A0A8C3N812</accession>
<evidence type="ECO:0000313" key="2">
    <source>
        <dbReference type="Ensembl" id="ENSCPVP00000015044.1"/>
    </source>
</evidence>
<dbReference type="SUPFAM" id="SSF50911">
    <property type="entry name" value="Mannose 6-phosphate receptor domain"/>
    <property type="match status" value="1"/>
</dbReference>
<dbReference type="Pfam" id="PF07915">
    <property type="entry name" value="PRKCSH"/>
    <property type="match status" value="1"/>
</dbReference>
<organism evidence="2 3">
    <name type="scientific">Geospiza parvula</name>
    <name type="common">Small tree-finch</name>
    <name type="synonym">Camarhynchus parvulus</name>
    <dbReference type="NCBI Taxonomy" id="87175"/>
    <lineage>
        <taxon>Eukaryota</taxon>
        <taxon>Metazoa</taxon>
        <taxon>Chordata</taxon>
        <taxon>Craniata</taxon>
        <taxon>Vertebrata</taxon>
        <taxon>Euteleostomi</taxon>
        <taxon>Archelosauria</taxon>
        <taxon>Archosauria</taxon>
        <taxon>Dinosauria</taxon>
        <taxon>Saurischia</taxon>
        <taxon>Theropoda</taxon>
        <taxon>Coelurosauria</taxon>
        <taxon>Aves</taxon>
        <taxon>Neognathae</taxon>
        <taxon>Neoaves</taxon>
        <taxon>Telluraves</taxon>
        <taxon>Australaves</taxon>
        <taxon>Passeriformes</taxon>
        <taxon>Thraupidae</taxon>
        <taxon>Camarhynchus</taxon>
    </lineage>
</organism>
<dbReference type="AlphaFoldDB" id="A0A8C3N812"/>
<feature type="compositionally biased region" description="Low complexity" evidence="1">
    <location>
        <begin position="185"/>
        <end position="201"/>
    </location>
</feature>
<feature type="compositionally biased region" description="Basic residues" evidence="1">
    <location>
        <begin position="127"/>
        <end position="137"/>
    </location>
</feature>
<evidence type="ECO:0000256" key="1">
    <source>
        <dbReference type="SAM" id="MobiDB-lite"/>
    </source>
</evidence>
<name>A0A8C3N812_GEOPR</name>
<feature type="region of interest" description="Disordered" evidence="1">
    <location>
        <begin position="112"/>
        <end position="142"/>
    </location>
</feature>
<dbReference type="InterPro" id="IPR010506">
    <property type="entry name" value="DMAP1-bd"/>
</dbReference>
<keyword evidence="3" id="KW-1185">Reference proteome</keyword>
<proteinExistence type="predicted"/>